<dbReference type="EMBL" id="JARYMX010000002">
    <property type="protein sequence ID" value="KAJ9562342.1"/>
    <property type="molecule type" value="Genomic_DNA"/>
</dbReference>
<dbReference type="AlphaFoldDB" id="A0AA38WIJ3"/>
<reference evidence="2" key="1">
    <citation type="submission" date="2023-03" db="EMBL/GenBank/DDBJ databases">
        <title>Chromosome-scale reference genome and RAD-based genetic map of yellow starthistle (Centaurea solstitialis) reveal putative structural variation and QTLs associated with invader traits.</title>
        <authorList>
            <person name="Reatini B."/>
            <person name="Cang F.A."/>
            <person name="Jiang Q."/>
            <person name="Mckibben M.T.W."/>
            <person name="Barker M.S."/>
            <person name="Rieseberg L.H."/>
            <person name="Dlugosch K.M."/>
        </authorList>
    </citation>
    <scope>NUCLEOTIDE SEQUENCE</scope>
    <source>
        <strain evidence="2">CAN-66</strain>
        <tissue evidence="2">Leaf</tissue>
    </source>
</reference>
<evidence type="ECO:0000313" key="2">
    <source>
        <dbReference type="EMBL" id="KAJ9562342.1"/>
    </source>
</evidence>
<accession>A0AA38WIJ3</accession>
<feature type="region of interest" description="Disordered" evidence="1">
    <location>
        <begin position="1"/>
        <end position="47"/>
    </location>
</feature>
<comment type="caution">
    <text evidence="2">The sequence shown here is derived from an EMBL/GenBank/DDBJ whole genome shotgun (WGS) entry which is preliminary data.</text>
</comment>
<name>A0AA38WIJ3_9ASTR</name>
<keyword evidence="3" id="KW-1185">Reference proteome</keyword>
<dbReference type="Proteomes" id="UP001172457">
    <property type="component" value="Chromosome 2"/>
</dbReference>
<dbReference type="PANTHER" id="PTHR33067">
    <property type="entry name" value="RNA-DIRECTED DNA POLYMERASE-RELATED"/>
    <property type="match status" value="1"/>
</dbReference>
<gene>
    <name evidence="2" type="ORF">OSB04_007502</name>
</gene>
<organism evidence="2 3">
    <name type="scientific">Centaurea solstitialis</name>
    <name type="common">yellow star-thistle</name>
    <dbReference type="NCBI Taxonomy" id="347529"/>
    <lineage>
        <taxon>Eukaryota</taxon>
        <taxon>Viridiplantae</taxon>
        <taxon>Streptophyta</taxon>
        <taxon>Embryophyta</taxon>
        <taxon>Tracheophyta</taxon>
        <taxon>Spermatophyta</taxon>
        <taxon>Magnoliopsida</taxon>
        <taxon>eudicotyledons</taxon>
        <taxon>Gunneridae</taxon>
        <taxon>Pentapetalae</taxon>
        <taxon>asterids</taxon>
        <taxon>campanulids</taxon>
        <taxon>Asterales</taxon>
        <taxon>Asteraceae</taxon>
        <taxon>Carduoideae</taxon>
        <taxon>Cardueae</taxon>
        <taxon>Centaureinae</taxon>
        <taxon>Centaurea</taxon>
    </lineage>
</organism>
<feature type="compositionally biased region" description="Low complexity" evidence="1">
    <location>
        <begin position="34"/>
        <end position="44"/>
    </location>
</feature>
<dbReference type="PANTHER" id="PTHR33067:SF9">
    <property type="entry name" value="RNA-DIRECTED DNA POLYMERASE"/>
    <property type="match status" value="1"/>
</dbReference>
<evidence type="ECO:0008006" key="4">
    <source>
        <dbReference type="Google" id="ProtNLM"/>
    </source>
</evidence>
<proteinExistence type="predicted"/>
<evidence type="ECO:0000256" key="1">
    <source>
        <dbReference type="SAM" id="MobiDB-lite"/>
    </source>
</evidence>
<sequence length="232" mass="26026">MSKSIDSPKVPGDVSPKISGDKSFQNPDPGNFDTTPPVVETPVPKHSISRTKTPISVHSYIPFPQRLRNQKEEIQFKKFLDIFKQLHINIPLVEAIEKMPNYAKILKDILSKKKKLTEYETLALTKECSALVTNKIPPKLKDPGSFTIPCSIGSKTIGKALCDLGAGFGGRETEKYEKRRENVKNAQSESSSLLAIAKSQIWRHQVRQIRILGFALSTSRRESAVWRTRNGL</sequence>
<protein>
    <recommendedName>
        <fullName evidence="4">Reverse transcriptase domain-containing protein</fullName>
    </recommendedName>
</protein>
<evidence type="ECO:0000313" key="3">
    <source>
        <dbReference type="Proteomes" id="UP001172457"/>
    </source>
</evidence>